<organism evidence="2 3">
    <name type="scientific">Peptostreptococcus anaerobius</name>
    <dbReference type="NCBI Taxonomy" id="1261"/>
    <lineage>
        <taxon>Bacteria</taxon>
        <taxon>Bacillati</taxon>
        <taxon>Bacillota</taxon>
        <taxon>Clostridia</taxon>
        <taxon>Peptostreptococcales</taxon>
        <taxon>Peptostreptococcaceae</taxon>
        <taxon>Peptostreptococcus</taxon>
    </lineage>
</organism>
<dbReference type="SUPFAM" id="SSF52540">
    <property type="entry name" value="P-loop containing nucleoside triphosphate hydrolases"/>
    <property type="match status" value="1"/>
</dbReference>
<evidence type="ECO:0000313" key="2">
    <source>
        <dbReference type="EMBL" id="KXI13800.1"/>
    </source>
</evidence>
<dbReference type="EMBL" id="LSQZ01000018">
    <property type="protein sequence ID" value="KXI13800.1"/>
    <property type="molecule type" value="Genomic_DNA"/>
</dbReference>
<dbReference type="GO" id="GO:0005524">
    <property type="term" value="F:ATP binding"/>
    <property type="evidence" value="ECO:0007669"/>
    <property type="project" value="InterPro"/>
</dbReference>
<gene>
    <name evidence="2" type="ORF">HMPREF3195_00603</name>
</gene>
<dbReference type="PATRIC" id="fig|1261.5.peg.609"/>
<dbReference type="Pfam" id="PF07728">
    <property type="entry name" value="AAA_5"/>
    <property type="match status" value="1"/>
</dbReference>
<protein>
    <submittedName>
        <fullName evidence="2">ATPase family protein</fullName>
    </submittedName>
</protein>
<reference evidence="2 3" key="1">
    <citation type="submission" date="2016-02" db="EMBL/GenBank/DDBJ databases">
        <authorList>
            <person name="Wen L."/>
            <person name="He K."/>
            <person name="Yang H."/>
        </authorList>
    </citation>
    <scope>NUCLEOTIDE SEQUENCE [LARGE SCALE GENOMIC DNA]</scope>
    <source>
        <strain evidence="2 3">MJR8628A</strain>
    </source>
</reference>
<dbReference type="Gene3D" id="3.40.50.300">
    <property type="entry name" value="P-loop containing nucleotide triphosphate hydrolases"/>
    <property type="match status" value="1"/>
</dbReference>
<name>A0A135YWP6_9FIRM</name>
<dbReference type="GO" id="GO:0016887">
    <property type="term" value="F:ATP hydrolysis activity"/>
    <property type="evidence" value="ECO:0007669"/>
    <property type="project" value="InterPro"/>
</dbReference>
<dbReference type="eggNOG" id="COG0714">
    <property type="taxonomic scope" value="Bacteria"/>
</dbReference>
<dbReference type="RefSeq" id="WP_002845279.1">
    <property type="nucleotide sequence ID" value="NZ_JADMXM010000017.1"/>
</dbReference>
<dbReference type="PANTHER" id="PTHR42759">
    <property type="entry name" value="MOXR FAMILY PROTEIN"/>
    <property type="match status" value="1"/>
</dbReference>
<comment type="caution">
    <text evidence="2">The sequence shown here is derived from an EMBL/GenBank/DDBJ whole genome shotgun (WGS) entry which is preliminary data.</text>
</comment>
<dbReference type="Proteomes" id="UP000070326">
    <property type="component" value="Unassembled WGS sequence"/>
</dbReference>
<dbReference type="STRING" id="1261.HMPREF3195_00603"/>
<feature type="domain" description="ATPase dynein-related AAA" evidence="1">
    <location>
        <begin position="67"/>
        <end position="199"/>
    </location>
</feature>
<evidence type="ECO:0000259" key="1">
    <source>
        <dbReference type="Pfam" id="PF07728"/>
    </source>
</evidence>
<dbReference type="InterPro" id="IPR027417">
    <property type="entry name" value="P-loop_NTPase"/>
</dbReference>
<dbReference type="AlphaFoldDB" id="A0A135YWP6"/>
<evidence type="ECO:0000313" key="3">
    <source>
        <dbReference type="Proteomes" id="UP000070326"/>
    </source>
</evidence>
<sequence>MKIEGIIVKEFLLEQGVPDKLVLELEKFREFYKINEEVKDRIPNPKYKYYGKDVLAKSIGALLAGYHILLSGPKATGKNVLAENLAMMFARPLWNVSMNITTDASSLLGTDTFVNNEVVLRQGPVYRAATEGGFAVFDEINMAKNDSLAVIYSALDYRRTIDLPGYDKIVLDDATRFIGTMNYGYIGTKELNEALVSRFMVVDMPTITRENFDMILKNEFALKDGYRDLFVQLFMDLQNKSLNAEISSKTVDLRGLFASIDIMKKGLDIKEALNMGLVNKTFDIYEKEIVTDIINSLFEDKLESKDIFVG</sequence>
<dbReference type="PANTHER" id="PTHR42759:SF1">
    <property type="entry name" value="MAGNESIUM-CHELATASE SUBUNIT CHLD"/>
    <property type="match status" value="1"/>
</dbReference>
<proteinExistence type="predicted"/>
<accession>A0A135YWP6</accession>
<dbReference type="InterPro" id="IPR050764">
    <property type="entry name" value="CbbQ/NirQ/NorQ/GpvN"/>
</dbReference>
<dbReference type="InterPro" id="IPR011704">
    <property type="entry name" value="ATPase_dyneun-rel_AAA"/>
</dbReference>